<dbReference type="GO" id="GO:0000184">
    <property type="term" value="P:nuclear-transcribed mRNA catabolic process, nonsense-mediated decay"/>
    <property type="evidence" value="ECO:0007669"/>
    <property type="project" value="UniProtKB-KW"/>
</dbReference>
<evidence type="ECO:0000259" key="10">
    <source>
        <dbReference type="Pfam" id="PF18129"/>
    </source>
</evidence>
<protein>
    <recommendedName>
        <fullName evidence="6">5'-3' exoribonuclease 1</fullName>
        <ecNumber evidence="6">3.1.13.-</ecNumber>
    </recommendedName>
</protein>
<feature type="region of interest" description="Disordered" evidence="7">
    <location>
        <begin position="1249"/>
        <end position="1374"/>
    </location>
</feature>
<evidence type="ECO:0000313" key="13">
    <source>
        <dbReference type="EMBL" id="KAJ1980341.1"/>
    </source>
</evidence>
<dbReference type="EMBL" id="JANBQB010000173">
    <property type="protein sequence ID" value="KAJ1980341.1"/>
    <property type="molecule type" value="Genomic_DNA"/>
</dbReference>
<dbReference type="CDD" id="cd18673">
    <property type="entry name" value="PIN_XRN1-2-like"/>
    <property type="match status" value="1"/>
</dbReference>
<dbReference type="EC" id="3.1.13.-" evidence="6"/>
<evidence type="ECO:0000313" key="14">
    <source>
        <dbReference type="Proteomes" id="UP001151582"/>
    </source>
</evidence>
<keyword evidence="6" id="KW-0866">Nonsense-mediated mRNA decay</keyword>
<evidence type="ECO:0000259" key="12">
    <source>
        <dbReference type="Pfam" id="PF18334"/>
    </source>
</evidence>
<evidence type="ECO:0000256" key="5">
    <source>
        <dbReference type="ARBA" id="ARBA00022839"/>
    </source>
</evidence>
<sequence>MGIPKFFYWLSERYPLCSQVIEEVGIPEFDNLYLDMNGIIHNCAYNHDEKVNNRLPDSVVFQKIFDYIEFLFNTIKPQKIFYMALDGVAPRAKMNQQRARRFRTAQDKLTAVRKAEREGVFLDSENSFDSNCITPGTEFMAKLTRYLKYFITRKVTEDARWQGLKVILSGHEVPGEGEHKIMEFIRLAKAQPDYNPNMRHCLYGLDADLIMLGLVAHEPHLALLREEVKFGAARSKDVNFSSAASQRFFLLHMSLLREYFEMEFEDVRRRLSFAFDLERVIDDFIVFAMLLGNDFIPHLPSLHINEKGIDFLFATYKQVLPTLTGYLNNHGRLDRRNFERFLRQLEAYNLKADKERITSNVALAEPQGSAAAPVTVNTPPSITSYQQSLIPTVVGFATQWDKETLVLVESNPDVHQFLQQLAENLGLDYQLQPASNANDDESVILGIITIPESQADEARLMDRCRQVYRRYQIVPQRSDNGMVAPSTAEPRASGLSPNPAEVTKQKAQYYHQKLEIDYHNPAEIRAIVTEYIKVIEWVLHYYYRGVVSWGYFYPYHYAPQLSDLCDLDSLDIHFELGTPFRPFEQLMGVLPALSRELIPCGYRDLMTDFTSPIIDFYPDKFRTDLNGKKRDWEAVVLIPFIDQDRLQAAMKTKAHLLTEEERERNAFGHDLLFQFTRTNLPQFESPLPNVFPAVHPSHCRMHPYALPTLEGGLEFRMGLCEGALVGAKLLPGFPSMNTLSLTSSIEKCGVCVHDRTSRNESITLRLADSPMDAKSPTDVAFKLVHNRIHIDWPYLIEGKVVAVHDLERRYTVVTDPSQPKGRKVVTHPLTTDEREEVRARLDQYLMQCQFKKATYVGDYKLVVEVVRLQRMQIDRDGWIRRVYYPASECEYFPLKMVIPRLLYSDQRFVERLLPSVKKAKLTPGGSCIFLVPNFYGRLATVVSSDLQVLAIKVDIPHHHGSPVYDAARQEQLQLGAQLLNAYYGRRSTYMSQLKVAKQLNIPMSSVSKLLSQLKLTDLKGQNYNAGLRWKHHMQNLKVTEFVDRVKDMWLVSPKGLQILQEYRKRFPELFTFLKKPRQPVYSAQAIFGSADKAATRMAELDAWLQSLGVRNYTAEDAEALAPPAQAIAVLEKDAAKVHLRLQAAAGGQKTVQVANVPRLAVLHLEEAPLRLNTQTFQLGDRVVHLDKLAKVPFGLEGYVVVQAENKVGVLFDEPFEFGTSLDNHCTDGRGFFVGKTSVLNLTRPQAVYATAAASSQSRGPRPQRPHPANRAPQHPHHPRPPANAWGRPARPHAYPRPAAPPAATPTPAPRPRQHTPRPAARPARPAPKDKPAPSQTNALMGSLLKQMQQASLHDHPPPTNGNASGTTAQAQANSAVAQANLNLANALQAMKKSP</sequence>
<name>A0A9W8B809_9FUNG</name>
<comment type="function">
    <text evidence="6">Multifunctional protein that exhibits several independent functions at different levels of the cellular processes. 5'-3' exonuclease component of the nonsense-mediated mRNA decay (NMD) which is a highly conserved mRNA degradation pathway, an RNA surveillance system whose role is to identify and rid cells of mRNA with premature termination codons and thus prevents accumulation of potentially harmful truncated proteins.</text>
</comment>
<feature type="domain" description="Xrn1 helical" evidence="9">
    <location>
        <begin position="275"/>
        <end position="358"/>
    </location>
</feature>
<reference evidence="13" key="1">
    <citation type="submission" date="2022-07" db="EMBL/GenBank/DDBJ databases">
        <title>Phylogenomic reconstructions and comparative analyses of Kickxellomycotina fungi.</title>
        <authorList>
            <person name="Reynolds N.K."/>
            <person name="Stajich J.E."/>
            <person name="Barry K."/>
            <person name="Grigoriev I.V."/>
            <person name="Crous P."/>
            <person name="Smith M.E."/>
        </authorList>
    </citation>
    <scope>NUCLEOTIDE SEQUENCE</scope>
    <source>
        <strain evidence="13">RSA 567</strain>
    </source>
</reference>
<dbReference type="InterPro" id="IPR041385">
    <property type="entry name" value="SH3_12"/>
</dbReference>
<accession>A0A9W8B809</accession>
<proteinExistence type="inferred from homology"/>
<dbReference type="Pfam" id="PF18334">
    <property type="entry name" value="XRN1_D2_D3"/>
    <property type="match status" value="1"/>
</dbReference>
<dbReference type="Pfam" id="PF18332">
    <property type="entry name" value="XRN1_D1"/>
    <property type="match status" value="1"/>
</dbReference>
<feature type="domain" description="5'-3' exoribonuclease 1 D1" evidence="11">
    <location>
        <begin position="718"/>
        <end position="911"/>
    </location>
</feature>
<dbReference type="FunFam" id="3.40.50.12390:FF:000002">
    <property type="entry name" value="5'-3' exoribonuclease 1"/>
    <property type="match status" value="1"/>
</dbReference>
<dbReference type="Pfam" id="PF03159">
    <property type="entry name" value="XRN_N"/>
    <property type="match status" value="1"/>
</dbReference>
<evidence type="ECO:0000256" key="6">
    <source>
        <dbReference type="PIRNR" id="PIRNR006743"/>
    </source>
</evidence>
<dbReference type="GO" id="GO:0006397">
    <property type="term" value="P:mRNA processing"/>
    <property type="evidence" value="ECO:0007669"/>
    <property type="project" value="UniProtKB-KW"/>
</dbReference>
<comment type="subcellular location">
    <subcellularLocation>
        <location evidence="6">Cytoplasm</location>
    </subcellularLocation>
</comment>
<dbReference type="Gene3D" id="2.170.260.40">
    <property type="match status" value="1"/>
</dbReference>
<dbReference type="GO" id="GO:0005634">
    <property type="term" value="C:nucleus"/>
    <property type="evidence" value="ECO:0007669"/>
    <property type="project" value="TreeGrafter"/>
</dbReference>
<dbReference type="InterPro" id="IPR047008">
    <property type="entry name" value="XRN1_SH3_sf"/>
</dbReference>
<evidence type="ECO:0000259" key="11">
    <source>
        <dbReference type="Pfam" id="PF18332"/>
    </source>
</evidence>
<gene>
    <name evidence="13" type="primary">exo2</name>
    <name evidence="13" type="ORF">H4R34_002491</name>
</gene>
<evidence type="ECO:0000259" key="8">
    <source>
        <dbReference type="Pfam" id="PF03159"/>
    </source>
</evidence>
<feature type="domain" description="5'-3' exoribonuclease 1 SH3-like" evidence="10">
    <location>
        <begin position="1174"/>
        <end position="1240"/>
    </location>
</feature>
<dbReference type="PANTHER" id="PTHR12341">
    <property type="entry name" value="5'-&gt;3' EXORIBONUCLEASE"/>
    <property type="match status" value="1"/>
</dbReference>
<evidence type="ECO:0000256" key="7">
    <source>
        <dbReference type="SAM" id="MobiDB-lite"/>
    </source>
</evidence>
<feature type="compositionally biased region" description="Low complexity" evidence="7">
    <location>
        <begin position="1282"/>
        <end position="1296"/>
    </location>
</feature>
<feature type="domain" description="Xrn1 N-terminal" evidence="8">
    <location>
        <begin position="1"/>
        <end position="227"/>
    </location>
</feature>
<keyword evidence="2" id="KW-0507">mRNA processing</keyword>
<dbReference type="Gene3D" id="2.30.30.750">
    <property type="match status" value="1"/>
</dbReference>
<dbReference type="InterPro" id="IPR016494">
    <property type="entry name" value="5_3_exoribonuclease_1"/>
</dbReference>
<dbReference type="GO" id="GO:0005737">
    <property type="term" value="C:cytoplasm"/>
    <property type="evidence" value="ECO:0007669"/>
    <property type="project" value="UniProtKB-SubCell"/>
</dbReference>
<feature type="compositionally biased region" description="Polar residues" evidence="7">
    <location>
        <begin position="1334"/>
        <end position="1351"/>
    </location>
</feature>
<keyword evidence="4 6" id="KW-0378">Hydrolase</keyword>
<comment type="similarity">
    <text evidence="1">Belongs to the 5'-3' exonuclease family. XRN2/RAT1 subfamily.</text>
</comment>
<evidence type="ECO:0000256" key="2">
    <source>
        <dbReference type="ARBA" id="ARBA00022664"/>
    </source>
</evidence>
<evidence type="ECO:0000256" key="4">
    <source>
        <dbReference type="ARBA" id="ARBA00022801"/>
    </source>
</evidence>
<dbReference type="InterPro" id="IPR027073">
    <property type="entry name" value="5_3_exoribonuclease"/>
</dbReference>
<dbReference type="Gene3D" id="1.25.40.1050">
    <property type="match status" value="1"/>
</dbReference>
<evidence type="ECO:0000259" key="9">
    <source>
        <dbReference type="Pfam" id="PF17846"/>
    </source>
</evidence>
<dbReference type="GO" id="GO:0003723">
    <property type="term" value="F:RNA binding"/>
    <property type="evidence" value="ECO:0007669"/>
    <property type="project" value="UniProtKB-KW"/>
</dbReference>
<dbReference type="PANTHER" id="PTHR12341:SF7">
    <property type="entry name" value="5'-3' EXORIBONUCLEASE 1"/>
    <property type="match status" value="1"/>
</dbReference>
<comment type="caution">
    <text evidence="13">The sequence shown here is derived from an EMBL/GenBank/DDBJ whole genome shotgun (WGS) entry which is preliminary data.</text>
</comment>
<dbReference type="GO" id="GO:0004534">
    <property type="term" value="F:5'-3' RNA exonuclease activity"/>
    <property type="evidence" value="ECO:0007669"/>
    <property type="project" value="TreeGrafter"/>
</dbReference>
<dbReference type="PIRSF" id="PIRSF006743">
    <property type="entry name" value="Exonuclease_Xnr1"/>
    <property type="match status" value="1"/>
</dbReference>
<dbReference type="Proteomes" id="UP001151582">
    <property type="component" value="Unassembled WGS sequence"/>
</dbReference>
<dbReference type="InterPro" id="IPR047007">
    <property type="entry name" value="XRN1_D1_sf"/>
</dbReference>
<organism evidence="13 14">
    <name type="scientific">Dimargaris verticillata</name>
    <dbReference type="NCBI Taxonomy" id="2761393"/>
    <lineage>
        <taxon>Eukaryota</taxon>
        <taxon>Fungi</taxon>
        <taxon>Fungi incertae sedis</taxon>
        <taxon>Zoopagomycota</taxon>
        <taxon>Kickxellomycotina</taxon>
        <taxon>Dimargaritomycetes</taxon>
        <taxon>Dimargaritales</taxon>
        <taxon>Dimargaritaceae</taxon>
        <taxon>Dimargaris</taxon>
    </lineage>
</organism>
<evidence type="ECO:0000256" key="3">
    <source>
        <dbReference type="ARBA" id="ARBA00022722"/>
    </source>
</evidence>
<keyword evidence="6" id="KW-0694">RNA-binding</keyword>
<feature type="region of interest" description="Disordered" evidence="7">
    <location>
        <begin position="480"/>
        <end position="499"/>
    </location>
</feature>
<feature type="domain" description="Xrn1 helical" evidence="9">
    <location>
        <begin position="506"/>
        <end position="678"/>
    </location>
</feature>
<keyword evidence="6" id="KW-0963">Cytoplasm</keyword>
<dbReference type="Pfam" id="PF18129">
    <property type="entry name" value="SH3_12"/>
    <property type="match status" value="1"/>
</dbReference>
<dbReference type="FunFam" id="1.25.40.1050:FF:000002">
    <property type="entry name" value="5'-3' exoribonuclease"/>
    <property type="match status" value="1"/>
</dbReference>
<feature type="compositionally biased region" description="Pro residues" evidence="7">
    <location>
        <begin position="1297"/>
        <end position="1310"/>
    </location>
</feature>
<dbReference type="GO" id="GO:0016075">
    <property type="term" value="P:rRNA catabolic process"/>
    <property type="evidence" value="ECO:0007669"/>
    <property type="project" value="TreeGrafter"/>
</dbReference>
<dbReference type="OrthoDB" id="372487at2759"/>
<keyword evidence="3 6" id="KW-0540">Nuclease</keyword>
<dbReference type="InterPro" id="IPR041412">
    <property type="entry name" value="Xrn1_helical"/>
</dbReference>
<feature type="domain" description="Exoribonuclease Xrn1 D2/D3" evidence="12">
    <location>
        <begin position="928"/>
        <end position="1139"/>
    </location>
</feature>
<keyword evidence="14" id="KW-1185">Reference proteome</keyword>
<dbReference type="Pfam" id="PF17846">
    <property type="entry name" value="XRN_M"/>
    <property type="match status" value="2"/>
</dbReference>
<dbReference type="InterPro" id="IPR040992">
    <property type="entry name" value="XRN1_D1"/>
</dbReference>
<keyword evidence="5 6" id="KW-0269">Exonuclease</keyword>
<dbReference type="InterPro" id="IPR041106">
    <property type="entry name" value="XRN1_D2_D3"/>
</dbReference>
<dbReference type="InterPro" id="IPR004859">
    <property type="entry name" value="Xrn1_N"/>
</dbReference>
<dbReference type="Gene3D" id="3.40.50.12390">
    <property type="match status" value="2"/>
</dbReference>
<evidence type="ECO:0000256" key="1">
    <source>
        <dbReference type="ARBA" id="ARBA00006994"/>
    </source>
</evidence>